<evidence type="ECO:0000313" key="3">
    <source>
        <dbReference type="Proteomes" id="UP000184997"/>
    </source>
</evidence>
<dbReference type="RefSeq" id="WP_081374348.1">
    <property type="nucleotide sequence ID" value="NZ_FLUK01000145.1"/>
</dbReference>
<feature type="domain" description="KAP NTPase" evidence="1">
    <location>
        <begin position="15"/>
        <end position="51"/>
    </location>
</feature>
<name>A0A1M4L436_9XANT</name>
<dbReference type="AlphaFoldDB" id="A0A1M4L436"/>
<dbReference type="Pfam" id="PF07693">
    <property type="entry name" value="KAP_NTPase"/>
    <property type="match status" value="1"/>
</dbReference>
<accession>A0A1M4L436</accession>
<dbReference type="EMBL" id="FLUK01000145">
    <property type="protein sequence ID" value="SBV87918.1"/>
    <property type="molecule type" value="Genomic_DNA"/>
</dbReference>
<dbReference type="Proteomes" id="UP000184997">
    <property type="component" value="Unassembled WGS sequence"/>
</dbReference>
<gene>
    <name evidence="2" type="ORF">XTGNCPPB3709_1850</name>
</gene>
<evidence type="ECO:0000259" key="1">
    <source>
        <dbReference type="Pfam" id="PF07693"/>
    </source>
</evidence>
<sequence length="62" mass="6791">MWTDNETERDFLNFSGVADTIAEIIAQAQGKPISIGVSGQWGRGKSSLIKLGPVNTYEAHQR</sequence>
<proteinExistence type="predicted"/>
<dbReference type="InterPro" id="IPR011646">
    <property type="entry name" value="KAP_P-loop"/>
</dbReference>
<organism evidence="2 3">
    <name type="scientific">Xanthomonas graminis pv. graminis</name>
    <dbReference type="NCBI Taxonomy" id="134874"/>
    <lineage>
        <taxon>Bacteria</taxon>
        <taxon>Pseudomonadati</taxon>
        <taxon>Pseudomonadota</taxon>
        <taxon>Gammaproteobacteria</taxon>
        <taxon>Lysobacterales</taxon>
        <taxon>Lysobacteraceae</taxon>
        <taxon>Xanthomonas</taxon>
        <taxon>Xanthomonas translucens group</taxon>
        <taxon>Xanthomonas graminis</taxon>
    </lineage>
</organism>
<evidence type="ECO:0000313" key="2">
    <source>
        <dbReference type="EMBL" id="SBV87918.1"/>
    </source>
</evidence>
<reference evidence="3" key="1">
    <citation type="submission" date="2016-07" db="EMBL/GenBank/DDBJ databases">
        <authorList>
            <person name="Florea S."/>
            <person name="Webb J.S."/>
            <person name="Jaromczyk J."/>
            <person name="Schardl C.L."/>
        </authorList>
    </citation>
    <scope>NUCLEOTIDE SEQUENCE [LARGE SCALE GENOMIC DNA]</scope>
</reference>
<protein>
    <submittedName>
        <fullName evidence="2">ATPase</fullName>
    </submittedName>
</protein>